<dbReference type="GO" id="GO:0047804">
    <property type="term" value="F:cysteine-S-conjugate beta-lyase activity"/>
    <property type="evidence" value="ECO:0007669"/>
    <property type="project" value="UniProtKB-EC"/>
</dbReference>
<evidence type="ECO:0000256" key="4">
    <source>
        <dbReference type="ARBA" id="ARBA00023239"/>
    </source>
</evidence>
<sequence length="378" mass="41195">MTHDFDRLWDRYHTGSRKWAQYGPQVLPLWLADMDFAVAPAIVQALGERLQHPLLGYSVAQDELRQTLVRHMAQAYDWTIDAQDLVFLPGVEPGISMALKGLVAPGAGVVVQTPNHQPLLSSPGYWQQTPVQLPFEADGSVDPARLASATRGAGAFLLSNPHNPLGKVFERAELHAIADACVANDLVLISDEIHADILFDGRRHTPIAALGPQIARRTVTLMSASKAYNIAGLKTAFAIIQDPELRQRFNASRQGMVDSVNVLGLVATQAAYAQAGDWLQQANAYLQGNRDFLVAQLARCFPGIHLHSPQGTFLAWLDCRALELGNPQQFFLQQAKVALSDGRDFGPAGAGFVRLNFGCPRALLAEGLDRLQASLQGR</sequence>
<dbReference type="InterPro" id="IPR015422">
    <property type="entry name" value="PyrdxlP-dep_Trfase_small"/>
</dbReference>
<dbReference type="CDD" id="cd00609">
    <property type="entry name" value="AAT_like"/>
    <property type="match status" value="1"/>
</dbReference>
<evidence type="ECO:0000259" key="6">
    <source>
        <dbReference type="Pfam" id="PF00155"/>
    </source>
</evidence>
<organism evidence="7 8">
    <name type="scientific">Pseudomonas eucalypticola</name>
    <dbReference type="NCBI Taxonomy" id="2599595"/>
    <lineage>
        <taxon>Bacteria</taxon>
        <taxon>Pseudomonadati</taxon>
        <taxon>Pseudomonadota</taxon>
        <taxon>Gammaproteobacteria</taxon>
        <taxon>Pseudomonadales</taxon>
        <taxon>Pseudomonadaceae</taxon>
        <taxon>Pseudomonas</taxon>
    </lineage>
</organism>
<dbReference type="RefSeq" id="WP_176571382.1">
    <property type="nucleotide sequence ID" value="NZ_CP056030.1"/>
</dbReference>
<dbReference type="InterPro" id="IPR051798">
    <property type="entry name" value="Class-II_PLP-Dep_Aminotrans"/>
</dbReference>
<dbReference type="KEGG" id="pez:HWQ56_18195"/>
<dbReference type="Gene3D" id="3.40.640.10">
    <property type="entry name" value="Type I PLP-dependent aspartate aminotransferase-like (Major domain)"/>
    <property type="match status" value="1"/>
</dbReference>
<dbReference type="EC" id="4.4.1.13" evidence="2"/>
<evidence type="ECO:0000256" key="5">
    <source>
        <dbReference type="ARBA" id="ARBA00037974"/>
    </source>
</evidence>
<evidence type="ECO:0000256" key="3">
    <source>
        <dbReference type="ARBA" id="ARBA00022898"/>
    </source>
</evidence>
<accession>A0A7D5DAV7</accession>
<keyword evidence="4 7" id="KW-0456">Lyase</keyword>
<dbReference type="Proteomes" id="UP000509568">
    <property type="component" value="Chromosome"/>
</dbReference>
<dbReference type="EMBL" id="CP056030">
    <property type="protein sequence ID" value="QKZ05621.1"/>
    <property type="molecule type" value="Genomic_DNA"/>
</dbReference>
<comment type="similarity">
    <text evidence="5">Belongs to the class-II pyridoxal-phosphate-dependent aminotransferase family. MalY/PatB cystathionine beta-lyase subfamily.</text>
</comment>
<comment type="cofactor">
    <cofactor evidence="1">
        <name>pyridoxal 5'-phosphate</name>
        <dbReference type="ChEBI" id="CHEBI:597326"/>
    </cofactor>
</comment>
<reference evidence="7 8" key="1">
    <citation type="submission" date="2020-06" db="EMBL/GenBank/DDBJ databases">
        <title>Pseudomonas eucalypticola sp. nov., an endophyte of Eucalyptus dunnii leaves with biocontrol ability of eucalyptus leaf blight.</title>
        <authorList>
            <person name="Liu Y."/>
            <person name="Song Z."/>
            <person name="Zeng H."/>
            <person name="Lu M."/>
            <person name="Wang X."/>
            <person name="Lian X."/>
            <person name="Zhang Q."/>
        </authorList>
    </citation>
    <scope>NUCLEOTIDE SEQUENCE [LARGE SCALE GENOMIC DNA]</scope>
    <source>
        <strain evidence="7 8">NP-1</strain>
    </source>
</reference>
<proteinExistence type="inferred from homology"/>
<dbReference type="SUPFAM" id="SSF53383">
    <property type="entry name" value="PLP-dependent transferases"/>
    <property type="match status" value="1"/>
</dbReference>
<protein>
    <recommendedName>
        <fullName evidence="2">cysteine-S-conjugate beta-lyase</fullName>
        <ecNumber evidence="2">4.4.1.13</ecNumber>
    </recommendedName>
</protein>
<evidence type="ECO:0000313" key="8">
    <source>
        <dbReference type="Proteomes" id="UP000509568"/>
    </source>
</evidence>
<evidence type="ECO:0000256" key="2">
    <source>
        <dbReference type="ARBA" id="ARBA00012224"/>
    </source>
</evidence>
<name>A0A7D5DAV7_9PSED</name>
<keyword evidence="8" id="KW-1185">Reference proteome</keyword>
<evidence type="ECO:0000313" key="7">
    <source>
        <dbReference type="EMBL" id="QKZ05621.1"/>
    </source>
</evidence>
<evidence type="ECO:0000256" key="1">
    <source>
        <dbReference type="ARBA" id="ARBA00001933"/>
    </source>
</evidence>
<keyword evidence="3" id="KW-0663">Pyridoxal phosphate</keyword>
<dbReference type="PANTHER" id="PTHR43525">
    <property type="entry name" value="PROTEIN MALY"/>
    <property type="match status" value="1"/>
</dbReference>
<dbReference type="GO" id="GO:0030170">
    <property type="term" value="F:pyridoxal phosphate binding"/>
    <property type="evidence" value="ECO:0007669"/>
    <property type="project" value="InterPro"/>
</dbReference>
<dbReference type="InterPro" id="IPR015421">
    <property type="entry name" value="PyrdxlP-dep_Trfase_major"/>
</dbReference>
<dbReference type="NCBIfam" id="TIGR04350">
    <property type="entry name" value="C_S_lyase_PatB"/>
    <property type="match status" value="1"/>
</dbReference>
<dbReference type="InterPro" id="IPR004839">
    <property type="entry name" value="Aminotransferase_I/II_large"/>
</dbReference>
<dbReference type="Pfam" id="PF00155">
    <property type="entry name" value="Aminotran_1_2"/>
    <property type="match status" value="1"/>
</dbReference>
<dbReference type="AlphaFoldDB" id="A0A7D5DAV7"/>
<dbReference type="Gene3D" id="3.90.1150.10">
    <property type="entry name" value="Aspartate Aminotransferase, domain 1"/>
    <property type="match status" value="1"/>
</dbReference>
<dbReference type="InterPro" id="IPR027619">
    <property type="entry name" value="C-S_lyase_PatB-like"/>
</dbReference>
<feature type="domain" description="Aminotransferase class I/classII large" evidence="6">
    <location>
        <begin position="33"/>
        <end position="371"/>
    </location>
</feature>
<dbReference type="InterPro" id="IPR015424">
    <property type="entry name" value="PyrdxlP-dep_Trfase"/>
</dbReference>
<gene>
    <name evidence="7" type="ORF">HWQ56_18195</name>
</gene>
<dbReference type="PANTHER" id="PTHR43525:SF1">
    <property type="entry name" value="PROTEIN MALY"/>
    <property type="match status" value="1"/>
</dbReference>